<gene>
    <name evidence="1" type="ORF">FH039_05445</name>
</gene>
<accession>A0A4Y5SM49</accession>
<protein>
    <recommendedName>
        <fullName evidence="3">Zinc ribbon domain-containing protein</fullName>
    </recommendedName>
</protein>
<dbReference type="OrthoDB" id="93530at2157"/>
<evidence type="ECO:0008006" key="3">
    <source>
        <dbReference type="Google" id="ProtNLM"/>
    </source>
</evidence>
<sequence length="315" mass="35932">MRVKCPRCGAEFEAEGGMVTCPYCGFQIRLGEVRTFTYPLRVEDPWKPLVSFIRLQRLSPNDVEWKAQLIERELLYVPFYVFFVRAEGVAHTGGFSYDGAGHVEFFNYVTVPAAEGFDELINYPLPTRGRRYFDGRVGGKLVEKTLSEEEAQKKLRSEVRGMLEKEARHYFYWGSVEVGMPTFELRLDGLVYYPIWRLRYRYGFLTHRAYVDGADGRIPYGEFPIALPKRFVNFTLGSLLLASGFFLGKLLLPHGLTSVVGSMGAAAAASFPSLRRAFTLRGRASEHRLLAETAEDYAPEEEAFGAIRRFWKAHM</sequence>
<dbReference type="AlphaFoldDB" id="A0A4Y5SM49"/>
<dbReference type="EMBL" id="CP040846">
    <property type="protein sequence ID" value="QDA31151.1"/>
    <property type="molecule type" value="Genomic_DNA"/>
</dbReference>
<evidence type="ECO:0000313" key="2">
    <source>
        <dbReference type="Proteomes" id="UP000306007"/>
    </source>
</evidence>
<dbReference type="Proteomes" id="UP000306007">
    <property type="component" value="Chromosome"/>
</dbReference>
<proteinExistence type="predicted"/>
<dbReference type="KEGG" id="tic:FH039_05445"/>
<reference evidence="1 2" key="1">
    <citation type="submission" date="2019-06" db="EMBL/GenBank/DDBJ databases">
        <title>Thermococcus indicus sp. nov., a Fe(III)-reducing hyperthermophilic archaeon isolated from the Onnuri vent field of the Central Indian Ocean ridge.</title>
        <authorList>
            <person name="Lim J.K."/>
            <person name="Kim Y.J."/>
            <person name="Kwon K.K."/>
        </authorList>
    </citation>
    <scope>NUCLEOTIDE SEQUENCE [LARGE SCALE GENOMIC DNA]</scope>
    <source>
        <strain evidence="1 2">IOH1</strain>
    </source>
</reference>
<name>A0A4Y5SM49_9EURY</name>
<organism evidence="1 2">
    <name type="scientific">Thermococcus indicus</name>
    <dbReference type="NCBI Taxonomy" id="2586643"/>
    <lineage>
        <taxon>Archaea</taxon>
        <taxon>Methanobacteriati</taxon>
        <taxon>Methanobacteriota</taxon>
        <taxon>Thermococci</taxon>
        <taxon>Thermococcales</taxon>
        <taxon>Thermococcaceae</taxon>
        <taxon>Thermococcus</taxon>
    </lineage>
</organism>
<dbReference type="GeneID" id="40474607"/>
<dbReference type="Gene3D" id="2.20.28.30">
    <property type="entry name" value="RNA polymerase ii, chain L"/>
    <property type="match status" value="1"/>
</dbReference>
<keyword evidence="2" id="KW-1185">Reference proteome</keyword>
<dbReference type="RefSeq" id="WP_139680500.1">
    <property type="nucleotide sequence ID" value="NZ_CP040846.1"/>
</dbReference>
<evidence type="ECO:0000313" key="1">
    <source>
        <dbReference type="EMBL" id="QDA31151.1"/>
    </source>
</evidence>